<reference evidence="3" key="1">
    <citation type="journal article" date="2019" name="Int. J. Syst. Evol. Microbiol.">
        <title>The Global Catalogue of Microorganisms (GCM) 10K type strain sequencing project: providing services to taxonomists for standard genome sequencing and annotation.</title>
        <authorList>
            <consortium name="The Broad Institute Genomics Platform"/>
            <consortium name="The Broad Institute Genome Sequencing Center for Infectious Disease"/>
            <person name="Wu L."/>
            <person name="Ma J."/>
        </authorList>
    </citation>
    <scope>NUCLEOTIDE SEQUENCE [LARGE SCALE GENOMIC DNA]</scope>
    <source>
        <strain evidence="3">DT43</strain>
    </source>
</reference>
<dbReference type="RefSeq" id="WP_386341123.1">
    <property type="nucleotide sequence ID" value="NZ_JBHSFG010000020.1"/>
</dbReference>
<organism evidence="2 3">
    <name type="scientific">Streptomyces xiangluensis</name>
    <dbReference type="NCBI Taxonomy" id="2665720"/>
    <lineage>
        <taxon>Bacteria</taxon>
        <taxon>Bacillati</taxon>
        <taxon>Actinomycetota</taxon>
        <taxon>Actinomycetes</taxon>
        <taxon>Kitasatosporales</taxon>
        <taxon>Streptomycetaceae</taxon>
        <taxon>Streptomyces</taxon>
    </lineage>
</organism>
<evidence type="ECO:0008006" key="4">
    <source>
        <dbReference type="Google" id="ProtNLM"/>
    </source>
</evidence>
<sequence>MNSTGATRPDPEAASAALRSSKAAEAAARRPRALPGWFPAVQGLLCAGGFTALGLSMADSGGKGLLIAVALICLAGLLGASWLGMHHGGVAPWFAPRGTRSSRLSWGLPAVPIAVGLLALIPYGMTGGLVGFGVTAGVATCVQGFRRQAQAQKTS</sequence>
<keyword evidence="1" id="KW-1133">Transmembrane helix</keyword>
<keyword evidence="1" id="KW-0812">Transmembrane</keyword>
<dbReference type="Proteomes" id="UP001596012">
    <property type="component" value="Unassembled WGS sequence"/>
</dbReference>
<protein>
    <recommendedName>
        <fullName evidence="4">Integral membrane protein</fullName>
    </recommendedName>
</protein>
<keyword evidence="3" id="KW-1185">Reference proteome</keyword>
<proteinExistence type="predicted"/>
<keyword evidence="1" id="KW-0472">Membrane</keyword>
<accession>A0ABV8YL23</accession>
<gene>
    <name evidence="2" type="ORF">ACFPH6_12100</name>
</gene>
<feature type="transmembrane region" description="Helical" evidence="1">
    <location>
        <begin position="37"/>
        <end position="58"/>
    </location>
</feature>
<dbReference type="EMBL" id="JBHSFG010000020">
    <property type="protein sequence ID" value="MFC4465272.1"/>
    <property type="molecule type" value="Genomic_DNA"/>
</dbReference>
<name>A0ABV8YL23_9ACTN</name>
<comment type="caution">
    <text evidence="2">The sequence shown here is derived from an EMBL/GenBank/DDBJ whole genome shotgun (WGS) entry which is preliminary data.</text>
</comment>
<evidence type="ECO:0000313" key="2">
    <source>
        <dbReference type="EMBL" id="MFC4465272.1"/>
    </source>
</evidence>
<feature type="transmembrane region" description="Helical" evidence="1">
    <location>
        <begin position="64"/>
        <end position="83"/>
    </location>
</feature>
<evidence type="ECO:0000256" key="1">
    <source>
        <dbReference type="SAM" id="Phobius"/>
    </source>
</evidence>
<evidence type="ECO:0000313" key="3">
    <source>
        <dbReference type="Proteomes" id="UP001596012"/>
    </source>
</evidence>
<feature type="transmembrane region" description="Helical" evidence="1">
    <location>
        <begin position="104"/>
        <end position="123"/>
    </location>
</feature>